<dbReference type="EMBL" id="JACJTU010000020">
    <property type="protein sequence ID" value="MBD2736278.1"/>
    <property type="molecule type" value="Genomic_DNA"/>
</dbReference>
<reference evidence="1 2" key="1">
    <citation type="journal article" date="2020" name="ISME J.">
        <title>Comparative genomics reveals insights into cyanobacterial evolution and habitat adaptation.</title>
        <authorList>
            <person name="Chen M.Y."/>
            <person name="Teng W.K."/>
            <person name="Zhao L."/>
            <person name="Hu C.X."/>
            <person name="Zhou Y.K."/>
            <person name="Han B.P."/>
            <person name="Song L.R."/>
            <person name="Shu W.S."/>
        </authorList>
    </citation>
    <scope>NUCLEOTIDE SEQUENCE [LARGE SCALE GENOMIC DNA]</scope>
    <source>
        <strain evidence="1 2">FACHB-159</strain>
    </source>
</reference>
<proteinExistence type="predicted"/>
<name>A0ABR8KBK3_9NOSO</name>
<protein>
    <submittedName>
        <fullName evidence="1">Uncharacterized protein</fullName>
    </submittedName>
</protein>
<evidence type="ECO:0000313" key="2">
    <source>
        <dbReference type="Proteomes" id="UP000637383"/>
    </source>
</evidence>
<organism evidence="1 2">
    <name type="scientific">Nostoc paludosum FACHB-159</name>
    <dbReference type="NCBI Taxonomy" id="2692908"/>
    <lineage>
        <taxon>Bacteria</taxon>
        <taxon>Bacillati</taxon>
        <taxon>Cyanobacteriota</taxon>
        <taxon>Cyanophyceae</taxon>
        <taxon>Nostocales</taxon>
        <taxon>Nostocaceae</taxon>
        <taxon>Nostoc</taxon>
    </lineage>
</organism>
<dbReference type="Proteomes" id="UP000637383">
    <property type="component" value="Unassembled WGS sequence"/>
</dbReference>
<gene>
    <name evidence="1" type="ORF">H6H03_20665</name>
</gene>
<keyword evidence="2" id="KW-1185">Reference proteome</keyword>
<comment type="caution">
    <text evidence="1">The sequence shown here is derived from an EMBL/GenBank/DDBJ whole genome shotgun (WGS) entry which is preliminary data.</text>
</comment>
<accession>A0ABR8KBK3</accession>
<dbReference type="RefSeq" id="WP_190956923.1">
    <property type="nucleotide sequence ID" value="NZ_JACJTU010000020.1"/>
</dbReference>
<sequence>MSKQEVWEGWEVWEDREKIFPPSLPTLPHLPNTQSPIPSPQLHITQLGENYVITSNSQKREYRH</sequence>
<evidence type="ECO:0000313" key="1">
    <source>
        <dbReference type="EMBL" id="MBD2736278.1"/>
    </source>
</evidence>